<comment type="caution">
    <text evidence="1">The sequence shown here is derived from an EMBL/GenBank/DDBJ whole genome shotgun (WGS) entry which is preliminary data.</text>
</comment>
<dbReference type="SFLD" id="SFLDS00003">
    <property type="entry name" value="Haloacid_Dehalogenase"/>
    <property type="match status" value="1"/>
</dbReference>
<dbReference type="Gene3D" id="1.10.150.240">
    <property type="entry name" value="Putative phosphatase, domain 2"/>
    <property type="match status" value="1"/>
</dbReference>
<evidence type="ECO:0000313" key="2">
    <source>
        <dbReference type="Proteomes" id="UP000658131"/>
    </source>
</evidence>
<dbReference type="Proteomes" id="UP000658131">
    <property type="component" value="Unassembled WGS sequence"/>
</dbReference>
<dbReference type="Gene3D" id="3.40.50.1000">
    <property type="entry name" value="HAD superfamily/HAD-like"/>
    <property type="match status" value="1"/>
</dbReference>
<keyword evidence="1" id="KW-0378">Hydrolase</keyword>
<organism evidence="1 2">
    <name type="scientific">Yanshouia hominis</name>
    <dbReference type="NCBI Taxonomy" id="2763673"/>
    <lineage>
        <taxon>Bacteria</taxon>
        <taxon>Bacillati</taxon>
        <taxon>Bacillota</taxon>
        <taxon>Clostridia</taxon>
        <taxon>Eubacteriales</taxon>
        <taxon>Oscillospiraceae</taxon>
        <taxon>Yanshouia</taxon>
    </lineage>
</organism>
<dbReference type="PANTHER" id="PTHR43434">
    <property type="entry name" value="PHOSPHOGLYCOLATE PHOSPHATASE"/>
    <property type="match status" value="1"/>
</dbReference>
<dbReference type="InterPro" id="IPR036412">
    <property type="entry name" value="HAD-like_sf"/>
</dbReference>
<dbReference type="InterPro" id="IPR041492">
    <property type="entry name" value="HAD_2"/>
</dbReference>
<dbReference type="PANTHER" id="PTHR43434:SF1">
    <property type="entry name" value="PHOSPHOGLYCOLATE PHOSPHATASE"/>
    <property type="match status" value="1"/>
</dbReference>
<dbReference type="Pfam" id="PF13419">
    <property type="entry name" value="HAD_2"/>
    <property type="match status" value="1"/>
</dbReference>
<dbReference type="InterPro" id="IPR023214">
    <property type="entry name" value="HAD_sf"/>
</dbReference>
<dbReference type="SFLD" id="SFLDG01129">
    <property type="entry name" value="C1.5:_HAD__Beta-PGM__Phosphata"/>
    <property type="match status" value="1"/>
</dbReference>
<dbReference type="RefSeq" id="WP_262401048.1">
    <property type="nucleotide sequence ID" value="NZ_JACRTB010000042.1"/>
</dbReference>
<dbReference type="SUPFAM" id="SSF56784">
    <property type="entry name" value="HAD-like"/>
    <property type="match status" value="1"/>
</dbReference>
<dbReference type="GO" id="GO:0016787">
    <property type="term" value="F:hydrolase activity"/>
    <property type="evidence" value="ECO:0007669"/>
    <property type="project" value="UniProtKB-KW"/>
</dbReference>
<keyword evidence="2" id="KW-1185">Reference proteome</keyword>
<dbReference type="InterPro" id="IPR050155">
    <property type="entry name" value="HAD-like_hydrolase_sf"/>
</dbReference>
<accession>A0ABR7NMP5</accession>
<dbReference type="InterPro" id="IPR006439">
    <property type="entry name" value="HAD-SF_hydro_IA"/>
</dbReference>
<dbReference type="EMBL" id="JACRTB010000042">
    <property type="protein sequence ID" value="MBC8577672.1"/>
    <property type="molecule type" value="Genomic_DNA"/>
</dbReference>
<dbReference type="NCBIfam" id="TIGR01549">
    <property type="entry name" value="HAD-SF-IA-v1"/>
    <property type="match status" value="1"/>
</dbReference>
<dbReference type="InterPro" id="IPR023198">
    <property type="entry name" value="PGP-like_dom2"/>
</dbReference>
<evidence type="ECO:0000313" key="1">
    <source>
        <dbReference type="EMBL" id="MBC8577672.1"/>
    </source>
</evidence>
<gene>
    <name evidence="1" type="ORF">H8717_14850</name>
</gene>
<proteinExistence type="predicted"/>
<reference evidence="1 2" key="1">
    <citation type="submission" date="2020-08" db="EMBL/GenBank/DDBJ databases">
        <title>Genome public.</title>
        <authorList>
            <person name="Liu C."/>
            <person name="Sun Q."/>
        </authorList>
    </citation>
    <scope>NUCLEOTIDE SEQUENCE [LARGE SCALE GENOMIC DNA]</scope>
    <source>
        <strain evidence="1 2">BX1</strain>
    </source>
</reference>
<protein>
    <submittedName>
        <fullName evidence="1">HAD-IA family hydrolase</fullName>
    </submittedName>
</protein>
<sequence length="218" mass="24077">MKQNLFFDTVIFDLDGTLLNSLQDLAASTNFALCRFGYPQRGIDEVRRFVGNGGRMLITRALPEGTTSEEIEKVFDVFAGHYELHMRDHTRPYPGIDEMLSALSGRGIRMGVVSNKMNDAVVPLIDFWFGRWIKVAVGEGNGIPKKPDPQGVRKALSLLGSVPEHTVYVGDSDVDVATAKNSGAFPVGCSWGFRDRGLLERAGAQLVIDFPKELLQLF</sequence>
<name>A0ABR7NMP5_9FIRM</name>